<dbReference type="Gene3D" id="6.20.190.10">
    <property type="entry name" value="Nutrient germinant receptor protein C, domain 1"/>
    <property type="match status" value="1"/>
</dbReference>
<dbReference type="GO" id="GO:0009847">
    <property type="term" value="P:spore germination"/>
    <property type="evidence" value="ECO:0007669"/>
    <property type="project" value="InterPro"/>
</dbReference>
<sequence length="385" mass="43518">MKWIVMKALLLICLLIGLTGCWNSRELTDFGFIMGVSLDQTEEGSIEINAQVYSPLETIGGTGSSDKPAYTNVKTVSKSVFDGIRDLTKYLGRKAQWSHMRVILIEEQFAKEHDIGEILDFFYRDHEVRLTSLVIITEGKAADYWKYEPFIERTMSQQLRTMIESAFNASGKTISALLLDIAMQLNSKVKATLIPYIKTTDEQPTMTYSSGTAVISQGKMVDYLTPSDVQSVLMLTDKFKGGTIEFSCMDKEIEKKESLETLSVQTKVSPKFTDNPPTIKMLTKIEGMAGELSCTSITTKEDLKQLEKHIEQQVKEKLEEVIKRLQEKKVDIIGIGNKLYQQDPALWKNWEKDWDNIFANIQFGIDVEVTVKGTGMLLGEKVTEE</sequence>
<comment type="similarity">
    <text evidence="2">Belongs to the GerABKC lipoprotein family.</text>
</comment>
<dbReference type="Pfam" id="PF05504">
    <property type="entry name" value="Spore_GerAC"/>
    <property type="match status" value="1"/>
</dbReference>
<evidence type="ECO:0000256" key="2">
    <source>
        <dbReference type="ARBA" id="ARBA00007886"/>
    </source>
</evidence>
<organism evidence="11 12">
    <name type="scientific">Bacillus taeanensis</name>
    <dbReference type="NCBI Taxonomy" id="273032"/>
    <lineage>
        <taxon>Bacteria</taxon>
        <taxon>Bacillati</taxon>
        <taxon>Bacillota</taxon>
        <taxon>Bacilli</taxon>
        <taxon>Bacillales</taxon>
        <taxon>Bacillaceae</taxon>
        <taxon>Bacillus</taxon>
    </lineage>
</organism>
<dbReference type="EMBL" id="QOCW01000027">
    <property type="protein sequence ID" value="RBW67936.1"/>
    <property type="molecule type" value="Genomic_DNA"/>
</dbReference>
<keyword evidence="8" id="KW-0175">Coiled coil</keyword>
<evidence type="ECO:0000313" key="12">
    <source>
        <dbReference type="Proteomes" id="UP000253314"/>
    </source>
</evidence>
<dbReference type="NCBIfam" id="TIGR02887">
    <property type="entry name" value="spore_ger_x_C"/>
    <property type="match status" value="1"/>
</dbReference>
<keyword evidence="12" id="KW-1185">Reference proteome</keyword>
<keyword evidence="7" id="KW-0449">Lipoprotein</keyword>
<evidence type="ECO:0000256" key="6">
    <source>
        <dbReference type="ARBA" id="ARBA00023139"/>
    </source>
</evidence>
<feature type="domain" description="Spore germination protein N-terminal" evidence="10">
    <location>
        <begin position="23"/>
        <end position="198"/>
    </location>
</feature>
<dbReference type="Proteomes" id="UP000253314">
    <property type="component" value="Unassembled WGS sequence"/>
</dbReference>
<evidence type="ECO:0000256" key="4">
    <source>
        <dbReference type="ARBA" id="ARBA00022729"/>
    </source>
</evidence>
<comment type="subcellular location">
    <subcellularLocation>
        <location evidence="1">Membrane</location>
        <topology evidence="1">Lipid-anchor</topology>
    </subcellularLocation>
</comment>
<evidence type="ECO:0000259" key="9">
    <source>
        <dbReference type="Pfam" id="PF05504"/>
    </source>
</evidence>
<evidence type="ECO:0000259" key="10">
    <source>
        <dbReference type="Pfam" id="PF25198"/>
    </source>
</evidence>
<dbReference type="InterPro" id="IPR038501">
    <property type="entry name" value="Spore_GerAC_C_sf"/>
</dbReference>
<reference evidence="11 12" key="1">
    <citation type="submission" date="2018-07" db="EMBL/GenBank/DDBJ databases">
        <title>Lottiidibacillus patelloidae gen. nov., sp. nov., isolated from the intestinal tract of a marine limpet and the reclassification of B. taeanensis BH030017T, B. algicola KMM 3737T and B. hwajinpoensis SW-72T as genus Lottiidibacillus.</title>
        <authorList>
            <person name="Liu R."/>
            <person name="Huang Z."/>
        </authorList>
    </citation>
    <scope>NUCLEOTIDE SEQUENCE [LARGE SCALE GENOMIC DNA]</scope>
    <source>
        <strain evidence="11 12">BH030017</strain>
    </source>
</reference>
<dbReference type="PANTHER" id="PTHR35789:SF1">
    <property type="entry name" value="SPORE GERMINATION PROTEIN B3"/>
    <property type="match status" value="1"/>
</dbReference>
<feature type="domain" description="Spore germination GerAC-like C-terminal" evidence="9">
    <location>
        <begin position="210"/>
        <end position="375"/>
    </location>
</feature>
<keyword evidence="4" id="KW-0732">Signal</keyword>
<protein>
    <submittedName>
        <fullName evidence="11">Ger(X)C family spore germination protein</fullName>
    </submittedName>
</protein>
<dbReference type="Gene3D" id="3.30.300.210">
    <property type="entry name" value="Nutrient germinant receptor protein C, domain 3"/>
    <property type="match status" value="1"/>
</dbReference>
<gene>
    <name evidence="11" type="ORF">DS031_19205</name>
</gene>
<comment type="caution">
    <text evidence="11">The sequence shown here is derived from an EMBL/GenBank/DDBJ whole genome shotgun (WGS) entry which is preliminary data.</text>
</comment>
<dbReference type="PROSITE" id="PS51257">
    <property type="entry name" value="PROKAR_LIPOPROTEIN"/>
    <property type="match status" value="1"/>
</dbReference>
<dbReference type="InterPro" id="IPR046953">
    <property type="entry name" value="Spore_GerAC-like_C"/>
</dbReference>
<dbReference type="InterPro" id="IPR008844">
    <property type="entry name" value="Spore_GerAC-like"/>
</dbReference>
<keyword evidence="6" id="KW-0564">Palmitate</keyword>
<evidence type="ECO:0000256" key="7">
    <source>
        <dbReference type="ARBA" id="ARBA00023288"/>
    </source>
</evidence>
<dbReference type="OrthoDB" id="2569624at2"/>
<proteinExistence type="inferred from homology"/>
<keyword evidence="5" id="KW-0472">Membrane</keyword>
<evidence type="ECO:0000256" key="1">
    <source>
        <dbReference type="ARBA" id="ARBA00004635"/>
    </source>
</evidence>
<evidence type="ECO:0000313" key="11">
    <source>
        <dbReference type="EMBL" id="RBW67936.1"/>
    </source>
</evidence>
<dbReference type="RefSeq" id="WP_113807706.1">
    <property type="nucleotide sequence ID" value="NZ_QOCW01000027.1"/>
</dbReference>
<dbReference type="InterPro" id="IPR057336">
    <property type="entry name" value="GerAC_N"/>
</dbReference>
<evidence type="ECO:0000256" key="3">
    <source>
        <dbReference type="ARBA" id="ARBA00022544"/>
    </source>
</evidence>
<dbReference type="PANTHER" id="PTHR35789">
    <property type="entry name" value="SPORE GERMINATION PROTEIN B3"/>
    <property type="match status" value="1"/>
</dbReference>
<evidence type="ECO:0000256" key="5">
    <source>
        <dbReference type="ARBA" id="ARBA00023136"/>
    </source>
</evidence>
<name>A0A366XQE6_9BACI</name>
<keyword evidence="3" id="KW-0309">Germination</keyword>
<dbReference type="Pfam" id="PF25198">
    <property type="entry name" value="Spore_GerAC_N"/>
    <property type="match status" value="1"/>
</dbReference>
<dbReference type="GO" id="GO:0016020">
    <property type="term" value="C:membrane"/>
    <property type="evidence" value="ECO:0007669"/>
    <property type="project" value="UniProtKB-SubCell"/>
</dbReference>
<accession>A0A366XQE6</accession>
<evidence type="ECO:0000256" key="8">
    <source>
        <dbReference type="SAM" id="Coils"/>
    </source>
</evidence>
<dbReference type="AlphaFoldDB" id="A0A366XQE6"/>
<feature type="coiled-coil region" evidence="8">
    <location>
        <begin position="300"/>
        <end position="335"/>
    </location>
</feature>